<proteinExistence type="predicted"/>
<dbReference type="Proteomes" id="UP000683360">
    <property type="component" value="Unassembled WGS sequence"/>
</dbReference>
<dbReference type="Gene3D" id="2.120.10.30">
    <property type="entry name" value="TolB, C-terminal domain"/>
    <property type="match status" value="1"/>
</dbReference>
<comment type="caution">
    <text evidence="1">The sequence shown here is derived from an EMBL/GenBank/DDBJ whole genome shotgun (WGS) entry which is preliminary data.</text>
</comment>
<gene>
    <name evidence="1" type="ORF">MEDL_60832</name>
</gene>
<reference evidence="1" key="1">
    <citation type="submission" date="2021-03" db="EMBL/GenBank/DDBJ databases">
        <authorList>
            <person name="Bekaert M."/>
        </authorList>
    </citation>
    <scope>NUCLEOTIDE SEQUENCE</scope>
</reference>
<dbReference type="InterPro" id="IPR011042">
    <property type="entry name" value="6-blade_b-propeller_TolB-like"/>
</dbReference>
<accession>A0A8S3UUV0</accession>
<dbReference type="SUPFAM" id="SSF63829">
    <property type="entry name" value="Calcium-dependent phosphotriesterase"/>
    <property type="match status" value="1"/>
</dbReference>
<name>A0A8S3UUV0_MYTED</name>
<dbReference type="AlphaFoldDB" id="A0A8S3UUV0"/>
<evidence type="ECO:0000313" key="2">
    <source>
        <dbReference type="Proteomes" id="UP000683360"/>
    </source>
</evidence>
<sequence length="223" mass="24895">MIFADYYDKRLVIVQCDGTLECEINLSPLNPFDVTCIDDKTVAVTTYADNKIVIVDTKSKQVTKTIETGKCRGITHRQGQLLYCEIGKGIVGIQLSNYKLCTLVKDNTIRNDYSYITTAGENIFYTDYGSTVKCYSVKGDKLWEYKNESIMNGVTGIAVDEHGIVSVISNSNRSIVLISSDGKISRTLLTAKDRITTSYGMYFHINKLCVVSYSGHLLKFDIA</sequence>
<keyword evidence="2" id="KW-1185">Reference proteome</keyword>
<organism evidence="1 2">
    <name type="scientific">Mytilus edulis</name>
    <name type="common">Blue mussel</name>
    <dbReference type="NCBI Taxonomy" id="6550"/>
    <lineage>
        <taxon>Eukaryota</taxon>
        <taxon>Metazoa</taxon>
        <taxon>Spiralia</taxon>
        <taxon>Lophotrochozoa</taxon>
        <taxon>Mollusca</taxon>
        <taxon>Bivalvia</taxon>
        <taxon>Autobranchia</taxon>
        <taxon>Pteriomorphia</taxon>
        <taxon>Mytilida</taxon>
        <taxon>Mytiloidea</taxon>
        <taxon>Mytilidae</taxon>
        <taxon>Mytilinae</taxon>
        <taxon>Mytilus</taxon>
    </lineage>
</organism>
<dbReference type="EMBL" id="CAJPWZ010002959">
    <property type="protein sequence ID" value="CAG2249038.1"/>
    <property type="molecule type" value="Genomic_DNA"/>
</dbReference>
<evidence type="ECO:0000313" key="1">
    <source>
        <dbReference type="EMBL" id="CAG2249038.1"/>
    </source>
</evidence>
<dbReference type="OrthoDB" id="6131067at2759"/>
<protein>
    <submittedName>
        <fullName evidence="1">Uncharacterized protein</fullName>
    </submittedName>
</protein>